<dbReference type="Pfam" id="PF01408">
    <property type="entry name" value="GFO_IDH_MocA"/>
    <property type="match status" value="1"/>
</dbReference>
<dbReference type="SUPFAM" id="SSF51735">
    <property type="entry name" value="NAD(P)-binding Rossmann-fold domains"/>
    <property type="match status" value="1"/>
</dbReference>
<organism evidence="3 4">
    <name type="scientific">Paenibacillus catalpae</name>
    <dbReference type="NCBI Taxonomy" id="1045775"/>
    <lineage>
        <taxon>Bacteria</taxon>
        <taxon>Bacillati</taxon>
        <taxon>Bacillota</taxon>
        <taxon>Bacilli</taxon>
        <taxon>Bacillales</taxon>
        <taxon>Paenibacillaceae</taxon>
        <taxon>Paenibacillus</taxon>
    </lineage>
</organism>
<dbReference type="Gene3D" id="3.40.50.720">
    <property type="entry name" value="NAD(P)-binding Rossmann-like Domain"/>
    <property type="match status" value="1"/>
</dbReference>
<dbReference type="EMBL" id="FOMT01000003">
    <property type="protein sequence ID" value="SFE56755.1"/>
    <property type="molecule type" value="Genomic_DNA"/>
</dbReference>
<dbReference type="InterPro" id="IPR052515">
    <property type="entry name" value="Gfo/Idh/MocA_Oxidoreductase"/>
</dbReference>
<protein>
    <submittedName>
        <fullName evidence="3">Predicted dehydrogenase</fullName>
    </submittedName>
</protein>
<dbReference type="PANTHER" id="PTHR43249">
    <property type="entry name" value="UDP-N-ACETYL-2-AMINO-2-DEOXY-D-GLUCURONATE OXIDASE"/>
    <property type="match status" value="1"/>
</dbReference>
<dbReference type="GO" id="GO:0000166">
    <property type="term" value="F:nucleotide binding"/>
    <property type="evidence" value="ECO:0007669"/>
    <property type="project" value="InterPro"/>
</dbReference>
<gene>
    <name evidence="3" type="ORF">SAMN05216378_3566</name>
</gene>
<dbReference type="Gene3D" id="3.30.360.10">
    <property type="entry name" value="Dihydrodipicolinate Reductase, domain 2"/>
    <property type="match status" value="1"/>
</dbReference>
<evidence type="ECO:0000313" key="3">
    <source>
        <dbReference type="EMBL" id="SFE56755.1"/>
    </source>
</evidence>
<evidence type="ECO:0000259" key="1">
    <source>
        <dbReference type="Pfam" id="PF01408"/>
    </source>
</evidence>
<dbReference type="AlphaFoldDB" id="A0A1I2BKS2"/>
<feature type="domain" description="Gfo/Idh/MocA-like oxidoreductase N-terminal" evidence="1">
    <location>
        <begin position="5"/>
        <end position="127"/>
    </location>
</feature>
<keyword evidence="4" id="KW-1185">Reference proteome</keyword>
<dbReference type="InterPro" id="IPR000683">
    <property type="entry name" value="Gfo/Idh/MocA-like_OxRdtase_N"/>
</dbReference>
<evidence type="ECO:0000313" key="4">
    <source>
        <dbReference type="Proteomes" id="UP000198855"/>
    </source>
</evidence>
<dbReference type="RefSeq" id="WP_091187498.1">
    <property type="nucleotide sequence ID" value="NZ_FOMT01000003.1"/>
</dbReference>
<reference evidence="4" key="1">
    <citation type="submission" date="2016-10" db="EMBL/GenBank/DDBJ databases">
        <authorList>
            <person name="Varghese N."/>
            <person name="Submissions S."/>
        </authorList>
    </citation>
    <scope>NUCLEOTIDE SEQUENCE [LARGE SCALE GENOMIC DNA]</scope>
    <source>
        <strain evidence="4">CGMCC 1.10784</strain>
    </source>
</reference>
<accession>A0A1I2BKS2</accession>
<sequence>MSKLLKIGIIGCGGIANGKHLPALSKNKNVEIVAFCDIVEERAAEAQQKYGTEGSKVYSDYRELIADPSIDVVHVLTPNDSHSFITIDSLEAGKHVMCEKPMAKTASEARAMLDAAKRTGKKLTIGYNNRFRPDSQYLKKVCEQGDLGEIYYARAHAIRRRAVPTWGVFLDEEKQGGGPLIDIGTHALDLTLWMMDNYKPVSVTGSVFHKLGSKENAANAWGPWDPAKFTVEDSAVGFIKMENGATITLEASWALNTLDIDEAKCTLCGTEGGADMKNGLRINGEENSRLFVKEVDLSAGGVAFYDGASERDIDVECAAWINAILNDTDLVVKAEQALVVTEILEAIYESARTGETVYLNREKVAK</sequence>
<dbReference type="Proteomes" id="UP000198855">
    <property type="component" value="Unassembled WGS sequence"/>
</dbReference>
<dbReference type="OrthoDB" id="9815825at2"/>
<dbReference type="InterPro" id="IPR055170">
    <property type="entry name" value="GFO_IDH_MocA-like_dom"/>
</dbReference>
<dbReference type="PANTHER" id="PTHR43249:SF1">
    <property type="entry name" value="D-GLUCOSIDE 3-DEHYDROGENASE"/>
    <property type="match status" value="1"/>
</dbReference>
<proteinExistence type="predicted"/>
<dbReference type="STRING" id="1045775.SAMN05216378_3566"/>
<feature type="domain" description="GFO/IDH/MocA-like oxidoreductase" evidence="2">
    <location>
        <begin position="136"/>
        <end position="273"/>
    </location>
</feature>
<dbReference type="Pfam" id="PF22725">
    <property type="entry name" value="GFO_IDH_MocA_C3"/>
    <property type="match status" value="1"/>
</dbReference>
<name>A0A1I2BKS2_9BACL</name>
<evidence type="ECO:0000259" key="2">
    <source>
        <dbReference type="Pfam" id="PF22725"/>
    </source>
</evidence>
<dbReference type="InterPro" id="IPR036291">
    <property type="entry name" value="NAD(P)-bd_dom_sf"/>
</dbReference>